<dbReference type="AlphaFoldDB" id="A0A0F9WTH1"/>
<dbReference type="GO" id="GO:0043138">
    <property type="term" value="F:3'-5' DNA helicase activity"/>
    <property type="evidence" value="ECO:0007669"/>
    <property type="project" value="TreeGrafter"/>
</dbReference>
<name>A0A0F9WTH1_9ZZZZ</name>
<dbReference type="SUPFAM" id="SSF52540">
    <property type="entry name" value="P-loop containing nucleoside triphosphate hydrolases"/>
    <property type="match status" value="1"/>
</dbReference>
<sequence length="589" mass="65598">MVARSIQPMQDVVPFEVMGDLDDGDEDGRPFDLRLSAAQKSVLAGAYQRAYETSDVFAEAILELYAESMAVPRRLTPNARLNALVENWGQVRQADKELTEHAIKSWEKTRMIPADHLRLELIKLPCVGCEVFANGYVPALKSYLMLGVPGGVDPSYKRPGAKSPFVDEMRAKWSFVQRFTTERVIWINARAELDSLIGILSTLDTSAPQFNLIPKGEFRTISVYETLFRAGDLLQTLGLEVVPAIEEVTFIAGDTDKALYMAVAHFWPVLTEVLKEAEPSLMMFNDLFSGLRGAALRSVPDETLHRMQNLLADEVQDITMNSGEFIKACLREIRYRNRVDMTTTGCASIFACGDDFQTAHGTQGATPRYLVEFASQFPSKETKSYHLGTNYRSKQGILLSAHNLILGIPAIFRRVPESAKRLEGGEPVEIYPMSAQRFLALFDQHHGAGADILILIANQTVYRKMEDVVQVALDRDKAEGGQKRRVRVRAAQRSKGLEAEVVFILGDFTASTSTWAKNQFFRMAGTVAASGQSPFDEVQENELYRLAHIAMTRAKSRCYWLLPTAQEPGQGVSASNRLRGGSAGFIDHR</sequence>
<organism evidence="1">
    <name type="scientific">marine sediment metagenome</name>
    <dbReference type="NCBI Taxonomy" id="412755"/>
    <lineage>
        <taxon>unclassified sequences</taxon>
        <taxon>metagenomes</taxon>
        <taxon>ecological metagenomes</taxon>
    </lineage>
</organism>
<dbReference type="GO" id="GO:0000725">
    <property type="term" value="P:recombinational repair"/>
    <property type="evidence" value="ECO:0007669"/>
    <property type="project" value="TreeGrafter"/>
</dbReference>
<proteinExistence type="predicted"/>
<dbReference type="InterPro" id="IPR027417">
    <property type="entry name" value="P-loop_NTPase"/>
</dbReference>
<dbReference type="GO" id="GO:0003677">
    <property type="term" value="F:DNA binding"/>
    <property type="evidence" value="ECO:0007669"/>
    <property type="project" value="InterPro"/>
</dbReference>
<dbReference type="PANTHER" id="PTHR11070">
    <property type="entry name" value="UVRD / RECB / PCRA DNA HELICASE FAMILY MEMBER"/>
    <property type="match status" value="1"/>
</dbReference>
<protein>
    <submittedName>
        <fullName evidence="1">Uncharacterized protein</fullName>
    </submittedName>
</protein>
<gene>
    <name evidence="1" type="ORF">LCGC14_0237230</name>
</gene>
<dbReference type="InterPro" id="IPR000212">
    <property type="entry name" value="DNA_helicase_UvrD/REP"/>
</dbReference>
<comment type="caution">
    <text evidence="1">The sequence shown here is derived from an EMBL/GenBank/DDBJ whole genome shotgun (WGS) entry which is preliminary data.</text>
</comment>
<evidence type="ECO:0000313" key="1">
    <source>
        <dbReference type="EMBL" id="KKN89591.1"/>
    </source>
</evidence>
<dbReference type="PANTHER" id="PTHR11070:SF2">
    <property type="entry name" value="ATP-DEPENDENT DNA HELICASE SRS2"/>
    <property type="match status" value="1"/>
</dbReference>
<dbReference type="Gene3D" id="3.40.50.300">
    <property type="entry name" value="P-loop containing nucleotide triphosphate hydrolases"/>
    <property type="match status" value="2"/>
</dbReference>
<reference evidence="1" key="1">
    <citation type="journal article" date="2015" name="Nature">
        <title>Complex archaea that bridge the gap between prokaryotes and eukaryotes.</title>
        <authorList>
            <person name="Spang A."/>
            <person name="Saw J.H."/>
            <person name="Jorgensen S.L."/>
            <person name="Zaremba-Niedzwiedzka K."/>
            <person name="Martijn J."/>
            <person name="Lind A.E."/>
            <person name="van Eijk R."/>
            <person name="Schleper C."/>
            <person name="Guy L."/>
            <person name="Ettema T.J."/>
        </authorList>
    </citation>
    <scope>NUCLEOTIDE SEQUENCE</scope>
</reference>
<accession>A0A0F9WTH1</accession>
<dbReference type="EMBL" id="LAZR01000117">
    <property type="protein sequence ID" value="KKN89591.1"/>
    <property type="molecule type" value="Genomic_DNA"/>
</dbReference>
<dbReference type="GO" id="GO:0005524">
    <property type="term" value="F:ATP binding"/>
    <property type="evidence" value="ECO:0007669"/>
    <property type="project" value="InterPro"/>
</dbReference>